<evidence type="ECO:0000256" key="1">
    <source>
        <dbReference type="ARBA" id="ARBA00004184"/>
    </source>
</evidence>
<dbReference type="OrthoDB" id="26184at2759"/>
<dbReference type="Proteomes" id="UP000016088">
    <property type="component" value="Unassembled WGS sequence"/>
</dbReference>
<evidence type="ECO:0000256" key="7">
    <source>
        <dbReference type="ARBA" id="ARBA00023136"/>
    </source>
</evidence>
<accession>S9R3P7</accession>
<evidence type="ECO:0000259" key="11">
    <source>
        <dbReference type="Pfam" id="PF23341"/>
    </source>
</evidence>
<dbReference type="InterPro" id="IPR036322">
    <property type="entry name" value="WD40_repeat_dom_sf"/>
</dbReference>
<dbReference type="HOGENOM" id="CLU_001287_0_0_1"/>
<organism evidence="12 13">
    <name type="scientific">Schizosaccharomyces octosporus (strain yFS286)</name>
    <name type="common">Fission yeast</name>
    <name type="synonym">Octosporomyces octosporus</name>
    <dbReference type="NCBI Taxonomy" id="483514"/>
    <lineage>
        <taxon>Eukaryota</taxon>
        <taxon>Fungi</taxon>
        <taxon>Dikarya</taxon>
        <taxon>Ascomycota</taxon>
        <taxon>Taphrinomycotina</taxon>
        <taxon>Schizosaccharomycetes</taxon>
        <taxon>Schizosaccharomycetales</taxon>
        <taxon>Schizosaccharomycetaceae</taxon>
        <taxon>Schizosaccharomyces</taxon>
    </lineage>
</organism>
<dbReference type="InterPro" id="IPR057307">
    <property type="entry name" value="PEP5_VPS11_N"/>
</dbReference>
<dbReference type="InterPro" id="IPR057308">
    <property type="entry name" value="CHCR_PEP5_VPS11"/>
</dbReference>
<dbReference type="PANTHER" id="PTHR23323:SF24">
    <property type="entry name" value="VACUOLAR PROTEIN SORTING-ASSOCIATED PROTEIN 11 HOMOLOG"/>
    <property type="match status" value="1"/>
</dbReference>
<dbReference type="OMA" id="LMTMEFK"/>
<keyword evidence="8" id="KW-0808">Transferase</keyword>
<dbReference type="GO" id="GO:0048284">
    <property type="term" value="P:organelle fusion"/>
    <property type="evidence" value="ECO:0007669"/>
    <property type="project" value="TreeGrafter"/>
</dbReference>
<dbReference type="GO" id="GO:0006904">
    <property type="term" value="P:vesicle docking involved in exocytosis"/>
    <property type="evidence" value="ECO:0007669"/>
    <property type="project" value="TreeGrafter"/>
</dbReference>
<feature type="domain" description="PEP5/VPS11 N-terminal" evidence="11">
    <location>
        <begin position="8"/>
        <end position="355"/>
    </location>
</feature>
<name>S9R3P7_SCHOY</name>
<dbReference type="eggNOG" id="KOG2114">
    <property type="taxonomic scope" value="Eukaryota"/>
</dbReference>
<keyword evidence="7 8" id="KW-0472">Membrane</keyword>
<evidence type="ECO:0000256" key="5">
    <source>
        <dbReference type="ARBA" id="ARBA00022833"/>
    </source>
</evidence>
<evidence type="ECO:0000256" key="10">
    <source>
        <dbReference type="SAM" id="MobiDB-lite"/>
    </source>
</evidence>
<dbReference type="EMBL" id="KE503207">
    <property type="protein sequence ID" value="EPX72995.1"/>
    <property type="molecule type" value="Genomic_DNA"/>
</dbReference>
<dbReference type="GO" id="GO:0030674">
    <property type="term" value="F:protein-macromolecule adaptor activity"/>
    <property type="evidence" value="ECO:0007669"/>
    <property type="project" value="TreeGrafter"/>
</dbReference>
<evidence type="ECO:0000313" key="12">
    <source>
        <dbReference type="EMBL" id="EPX72995.1"/>
    </source>
</evidence>
<keyword evidence="6 8" id="KW-0653">Protein transport</keyword>
<feature type="repeat" description="CHCR" evidence="9">
    <location>
        <begin position="414"/>
        <end position="558"/>
    </location>
</feature>
<dbReference type="GO" id="GO:0000329">
    <property type="term" value="C:fungal-type vacuole membrane"/>
    <property type="evidence" value="ECO:0007669"/>
    <property type="project" value="UniProtKB-UniRule"/>
</dbReference>
<evidence type="ECO:0000256" key="3">
    <source>
        <dbReference type="ARBA" id="ARBA00022723"/>
    </source>
</evidence>
<evidence type="ECO:0000256" key="6">
    <source>
        <dbReference type="ARBA" id="ARBA00022927"/>
    </source>
</evidence>
<dbReference type="GO" id="GO:0033263">
    <property type="term" value="C:CORVET complex"/>
    <property type="evidence" value="ECO:0007669"/>
    <property type="project" value="UniProtKB-UniRule"/>
</dbReference>
<sequence>MTTFIRSWKRVTLFQKYELPQTLSRTNVSVASFGNQILACNTSGRVTLYNSSFEVKQVINLEHEIAIQQILWIDNDRFLLFYNFGEQDGPSFLVIYAFSCLQDDISSEKKFSLVSSNKFIVDEQPHPIVAVSESLTDKYLACGFGGHVLTFYGTPFRERGLRIAFDFKLSEPVTSLAFHKSEDLILYVSTTNKTYSIKGKNLTTLDTLGTSINCSSGYNEQNISTLTTTSPSFICSRSDGLTFYFPSQDKVCFTFPGEKHFLATQGPILALLYSPAITDPSVSGLPNSRKSLSSSNSISGLEGDRLATSVSRLLLIDLPRKLIVWEGFLKDPSAQILSIDEGFLILTSVNSLLKLKRIDLNDEISMLSKKTMFDLAISLSQEKNMDSSFLQSLMIEYARFLFRKGDYSLSMDWYIKAIRSVNIPVVCLDFLKAERLDQLVRFIEALMRNDLANSDLKLLLLSCYVETKNLKGINKLIKIGGFTFNQAFDICHRSGFLEEAKHLGSRFNNHERVIDVLLEEKKYSEILDYMYEIAPIRLLPLLLRFGRVLLSNLPKETTDLFISFYSNNHKSKQSTQTKSQTKHEKSLRQAYLSLLPYANATPFGISSISADQSSERTEEKGDNEESQADESYVAPNPQTCFHIFLNHNSELIRFLEAVLPYVSEEYKTHINTCLFEAYIRESHFLQDENAQGVWKEKANLLLKDSEKHLDLNATFLISQILEFDDGVRFVQGKSGQTLDIFRSFCKHDDVGRAMEMVHAHGEDQSELYIMMLNYFASTSHLEPWAKEVKEVTEYIINHQLISPTQLAEILGKSDAITLGMIEEAIENATNRYESQISEKEKGIEMGKSEILELNKELSDLRTTAFVVQESKCSACNTDLELPMVHFRCRHSYHLRCIEDECIRCQWL</sequence>
<evidence type="ECO:0000256" key="4">
    <source>
        <dbReference type="ARBA" id="ARBA00022771"/>
    </source>
</evidence>
<dbReference type="Pfam" id="PF23341">
    <property type="entry name" value="PEP5_VPS11_N"/>
    <property type="match status" value="1"/>
</dbReference>
<comment type="catalytic activity">
    <reaction evidence="8">
        <text>S-ubiquitinyl-[E2 ubiquitin-conjugating enzyme]-L-cysteine + [acceptor protein]-L-lysine = [E2 ubiquitin-conjugating enzyme]-L-cysteine + N(6)-ubiquitinyl-[acceptor protein]-L-lysine.</text>
        <dbReference type="EC" id="2.3.2.27"/>
    </reaction>
</comment>
<dbReference type="InterPro" id="IPR016528">
    <property type="entry name" value="VPS11"/>
</dbReference>
<comment type="subunit">
    <text evidence="8">Component of the homotypic vacuole fusion and vacuole protein sorting (HOPS) complex. Component of the class C core vacuole/endosome tethering (CORVET) complex.</text>
</comment>
<keyword evidence="2 8" id="KW-0813">Transport</keyword>
<dbReference type="GO" id="GO:0008270">
    <property type="term" value="F:zinc ion binding"/>
    <property type="evidence" value="ECO:0007669"/>
    <property type="project" value="UniProtKB-KW"/>
</dbReference>
<evidence type="ECO:0000256" key="8">
    <source>
        <dbReference type="PIRNR" id="PIRNR007860"/>
    </source>
</evidence>
<keyword evidence="8" id="KW-0833">Ubl conjugation pathway</keyword>
<comment type="similarity">
    <text evidence="8">Belongs to the VPS11 family.</text>
</comment>
<keyword evidence="4" id="KW-0863">Zinc-finger</keyword>
<dbReference type="VEuPathDB" id="FungiDB:SOCG_00753"/>
<reference evidence="12 13" key="1">
    <citation type="journal article" date="2011" name="Science">
        <title>Comparative functional genomics of the fission yeasts.</title>
        <authorList>
            <person name="Rhind N."/>
            <person name="Chen Z."/>
            <person name="Yassour M."/>
            <person name="Thompson D.A."/>
            <person name="Haas B.J."/>
            <person name="Habib N."/>
            <person name="Wapinski I."/>
            <person name="Roy S."/>
            <person name="Lin M.F."/>
            <person name="Heiman D.I."/>
            <person name="Young S.K."/>
            <person name="Furuya K."/>
            <person name="Guo Y."/>
            <person name="Pidoux A."/>
            <person name="Chen H.M."/>
            <person name="Robbertse B."/>
            <person name="Goldberg J.M."/>
            <person name="Aoki K."/>
            <person name="Bayne E.H."/>
            <person name="Berlin A.M."/>
            <person name="Desjardins C.A."/>
            <person name="Dobbs E."/>
            <person name="Dukaj L."/>
            <person name="Fan L."/>
            <person name="FitzGerald M.G."/>
            <person name="French C."/>
            <person name="Gujja S."/>
            <person name="Hansen K."/>
            <person name="Keifenheim D."/>
            <person name="Levin J.Z."/>
            <person name="Mosher R.A."/>
            <person name="Mueller C.A."/>
            <person name="Pfiffner J."/>
            <person name="Priest M."/>
            <person name="Russ C."/>
            <person name="Smialowska A."/>
            <person name="Swoboda P."/>
            <person name="Sykes S.M."/>
            <person name="Vaughn M."/>
            <person name="Vengrova S."/>
            <person name="Yoder R."/>
            <person name="Zeng Q."/>
            <person name="Allshire R."/>
            <person name="Baulcombe D."/>
            <person name="Birren B.W."/>
            <person name="Brown W."/>
            <person name="Ekwall K."/>
            <person name="Kellis M."/>
            <person name="Leatherwood J."/>
            <person name="Levin H."/>
            <person name="Margalit H."/>
            <person name="Martienssen R."/>
            <person name="Nieduszynski C.A."/>
            <person name="Spatafora J.W."/>
            <person name="Friedman N."/>
            <person name="Dalgaard J.Z."/>
            <person name="Baumann P."/>
            <person name="Niki H."/>
            <person name="Regev A."/>
            <person name="Nusbaum C."/>
        </authorList>
    </citation>
    <scope>NUCLEOTIDE SEQUENCE [LARGE SCALE GENOMIC DNA]</scope>
    <source>
        <strain evidence="13">yFS286</strain>
    </source>
</reference>
<keyword evidence="13" id="KW-1185">Reference proteome</keyword>
<evidence type="ECO:0000256" key="2">
    <source>
        <dbReference type="ARBA" id="ARBA00022448"/>
    </source>
</evidence>
<evidence type="ECO:0000256" key="9">
    <source>
        <dbReference type="PROSITE-ProRule" id="PRU01006"/>
    </source>
</evidence>
<dbReference type="GeneID" id="25029737"/>
<keyword evidence="3" id="KW-0479">Metal-binding</keyword>
<proteinExistence type="inferred from homology"/>
<keyword evidence="8" id="KW-0926">Vacuole</keyword>
<dbReference type="SUPFAM" id="SSF50978">
    <property type="entry name" value="WD40 repeat-like"/>
    <property type="match status" value="1"/>
</dbReference>
<dbReference type="PIRSF" id="PIRSF007860">
    <property type="entry name" value="VPS11"/>
    <property type="match status" value="1"/>
</dbReference>
<protein>
    <recommendedName>
        <fullName evidence="8">E3 ubiquitin-protein ligase PEP5</fullName>
        <ecNumber evidence="8">2.3.2.27</ecNumber>
    </recommendedName>
</protein>
<dbReference type="Pfam" id="PF23356">
    <property type="entry name" value="TPR_PEP5_VPS11"/>
    <property type="match status" value="2"/>
</dbReference>
<gene>
    <name evidence="12" type="ORF">SOCG_00753</name>
</gene>
<dbReference type="GO" id="GO:0006886">
    <property type="term" value="P:intracellular protein transport"/>
    <property type="evidence" value="ECO:0007669"/>
    <property type="project" value="UniProtKB-UniRule"/>
</dbReference>
<comment type="subcellular location">
    <subcellularLocation>
        <location evidence="1">Endomembrane system</location>
        <topology evidence="1">Peripheral membrane protein</topology>
    </subcellularLocation>
    <subcellularLocation>
        <location evidence="8">Vacuole membrane</location>
        <topology evidence="8">Peripheral membrane protein</topology>
        <orientation evidence="8">Cytoplasmic side</orientation>
    </subcellularLocation>
</comment>
<dbReference type="EC" id="2.3.2.27" evidence="8"/>
<dbReference type="RefSeq" id="XP_013018627.1">
    <property type="nucleotide sequence ID" value="XM_013163173.1"/>
</dbReference>
<dbReference type="CDD" id="cd16688">
    <property type="entry name" value="RING-H2_Vps11"/>
    <property type="match status" value="1"/>
</dbReference>
<dbReference type="PANTHER" id="PTHR23323">
    <property type="entry name" value="VACUOLAR PROTEIN SORTING-ASSOCIATED PROTEIN"/>
    <property type="match status" value="1"/>
</dbReference>
<dbReference type="AlphaFoldDB" id="S9R3P7"/>
<keyword evidence="5" id="KW-0862">Zinc</keyword>
<evidence type="ECO:0000313" key="13">
    <source>
        <dbReference type="Proteomes" id="UP000016088"/>
    </source>
</evidence>
<dbReference type="GO" id="GO:0030897">
    <property type="term" value="C:HOPS complex"/>
    <property type="evidence" value="ECO:0007669"/>
    <property type="project" value="UniProtKB-UniRule"/>
</dbReference>
<feature type="region of interest" description="Disordered" evidence="10">
    <location>
        <begin position="609"/>
        <end position="630"/>
    </location>
</feature>
<dbReference type="PROSITE" id="PS50236">
    <property type="entry name" value="CHCR"/>
    <property type="match status" value="1"/>
</dbReference>
<dbReference type="GO" id="GO:0007032">
    <property type="term" value="P:endosome organization"/>
    <property type="evidence" value="ECO:0007669"/>
    <property type="project" value="TreeGrafter"/>
</dbReference>
<dbReference type="InterPro" id="IPR000547">
    <property type="entry name" value="Clathrin_H-chain/VPS_repeat"/>
</dbReference>
<dbReference type="GO" id="GO:0007033">
    <property type="term" value="P:vacuole organization"/>
    <property type="evidence" value="ECO:0007669"/>
    <property type="project" value="TreeGrafter"/>
</dbReference>
<dbReference type="GO" id="GO:0061630">
    <property type="term" value="F:ubiquitin protein ligase activity"/>
    <property type="evidence" value="ECO:0007669"/>
    <property type="project" value="UniProtKB-EC"/>
</dbReference>